<sequence length="94" mass="9884">MVMSQPATTSPRDSSVVPCGAASERDVEQLTLRGGQYDDSTKEKLEEPANLQAVGPTGCSIGRVGEDEFVEGGFEGWKVILGCALIAAPTVGWK</sequence>
<dbReference type="EMBL" id="CAJMWT010002213">
    <property type="protein sequence ID" value="CAE6436299.1"/>
    <property type="molecule type" value="Genomic_DNA"/>
</dbReference>
<dbReference type="Proteomes" id="UP000663843">
    <property type="component" value="Unassembled WGS sequence"/>
</dbReference>
<feature type="compositionally biased region" description="Polar residues" evidence="1">
    <location>
        <begin position="1"/>
        <end position="13"/>
    </location>
</feature>
<evidence type="ECO:0000313" key="2">
    <source>
        <dbReference type="EMBL" id="CAE6436299.1"/>
    </source>
</evidence>
<accession>A0A8H2XVJ4</accession>
<evidence type="ECO:0000313" key="3">
    <source>
        <dbReference type="Proteomes" id="UP000663843"/>
    </source>
</evidence>
<evidence type="ECO:0000256" key="1">
    <source>
        <dbReference type="SAM" id="MobiDB-lite"/>
    </source>
</evidence>
<protein>
    <submittedName>
        <fullName evidence="2">Uncharacterized protein</fullName>
    </submittedName>
</protein>
<feature type="region of interest" description="Disordered" evidence="1">
    <location>
        <begin position="1"/>
        <end position="23"/>
    </location>
</feature>
<reference evidence="2" key="1">
    <citation type="submission" date="2021-01" db="EMBL/GenBank/DDBJ databases">
        <authorList>
            <person name="Kaushik A."/>
        </authorList>
    </citation>
    <scope>NUCLEOTIDE SEQUENCE</scope>
    <source>
        <strain evidence="2">AG2-2IIIB</strain>
    </source>
</reference>
<name>A0A8H2XVJ4_9AGAM</name>
<gene>
    <name evidence="2" type="ORF">RDB_LOCUS70008</name>
</gene>
<comment type="caution">
    <text evidence="2">The sequence shown here is derived from an EMBL/GenBank/DDBJ whole genome shotgun (WGS) entry which is preliminary data.</text>
</comment>
<organism evidence="2 3">
    <name type="scientific">Rhizoctonia solani</name>
    <dbReference type="NCBI Taxonomy" id="456999"/>
    <lineage>
        <taxon>Eukaryota</taxon>
        <taxon>Fungi</taxon>
        <taxon>Dikarya</taxon>
        <taxon>Basidiomycota</taxon>
        <taxon>Agaricomycotina</taxon>
        <taxon>Agaricomycetes</taxon>
        <taxon>Cantharellales</taxon>
        <taxon>Ceratobasidiaceae</taxon>
        <taxon>Rhizoctonia</taxon>
    </lineage>
</organism>
<proteinExistence type="predicted"/>
<dbReference type="AlphaFoldDB" id="A0A8H2XVJ4"/>